<keyword evidence="2" id="KW-0378">Hydrolase</keyword>
<proteinExistence type="predicted"/>
<reference evidence="2 3" key="1">
    <citation type="submission" date="2021-03" db="EMBL/GenBank/DDBJ databases">
        <title>Sequencing the genomes of 1000 actinobacteria strains.</title>
        <authorList>
            <person name="Klenk H.-P."/>
        </authorList>
    </citation>
    <scope>NUCLEOTIDE SEQUENCE [LARGE SCALE GENOMIC DNA]</scope>
    <source>
        <strain evidence="2 3">DSM 12544</strain>
    </source>
</reference>
<dbReference type="PANTHER" id="PTHR30399:SF1">
    <property type="entry name" value="UTP PYROPHOSPHATASE"/>
    <property type="match status" value="1"/>
</dbReference>
<dbReference type="CDD" id="cd07344">
    <property type="entry name" value="M48_yhfN_like"/>
    <property type="match status" value="1"/>
</dbReference>
<dbReference type="InterPro" id="IPR002725">
    <property type="entry name" value="YgjP-like_metallopeptidase"/>
</dbReference>
<dbReference type="GO" id="GO:0016787">
    <property type="term" value="F:hydrolase activity"/>
    <property type="evidence" value="ECO:0007669"/>
    <property type="project" value="UniProtKB-KW"/>
</dbReference>
<organism evidence="2 3">
    <name type="scientific">Nesterenkonia lacusekhoensis</name>
    <dbReference type="NCBI Taxonomy" id="150832"/>
    <lineage>
        <taxon>Bacteria</taxon>
        <taxon>Bacillati</taxon>
        <taxon>Actinomycetota</taxon>
        <taxon>Actinomycetes</taxon>
        <taxon>Micrococcales</taxon>
        <taxon>Micrococcaceae</taxon>
        <taxon>Nesterenkonia</taxon>
    </lineage>
</organism>
<dbReference type="PANTHER" id="PTHR30399">
    <property type="entry name" value="UNCHARACTERIZED PROTEIN YGJP"/>
    <property type="match status" value="1"/>
</dbReference>
<evidence type="ECO:0000313" key="3">
    <source>
        <dbReference type="Proteomes" id="UP001519331"/>
    </source>
</evidence>
<keyword evidence="3" id="KW-1185">Reference proteome</keyword>
<dbReference type="Proteomes" id="UP001519331">
    <property type="component" value="Unassembled WGS sequence"/>
</dbReference>
<evidence type="ECO:0000259" key="1">
    <source>
        <dbReference type="Pfam" id="PF01863"/>
    </source>
</evidence>
<gene>
    <name evidence="2" type="ORF">JOF45_001700</name>
</gene>
<accession>A0ABS4T2L4</accession>
<dbReference type="Pfam" id="PF01863">
    <property type="entry name" value="YgjP-like"/>
    <property type="match status" value="1"/>
</dbReference>
<dbReference type="EMBL" id="JAGINX010000001">
    <property type="protein sequence ID" value="MBP2318681.1"/>
    <property type="molecule type" value="Genomic_DNA"/>
</dbReference>
<comment type="caution">
    <text evidence="2">The sequence shown here is derived from an EMBL/GenBank/DDBJ whole genome shotgun (WGS) entry which is preliminary data.</text>
</comment>
<dbReference type="InterPro" id="IPR053136">
    <property type="entry name" value="UTP_pyrophosphatase-like"/>
</dbReference>
<dbReference type="Gene3D" id="3.30.2010.10">
    <property type="entry name" value="Metalloproteases ('zincins'), catalytic domain"/>
    <property type="match status" value="1"/>
</dbReference>
<protein>
    <submittedName>
        <fullName evidence="2">Metal-dependent hydrolase</fullName>
    </submittedName>
</protein>
<sequence length="181" mass="20503">MAYREGEERQMIDGQEVIVIRSAKRKRTISADLVGGTLRLRVPLRLGKGQLEEHARAFQQKLRKKASGSGRSDEDLMRRALELSATYFDDAVRPVSVRWSDRQNSRWGSTTSSQGTIRLSSRLKQMPGWVQDGVLVHELAHLIESGHGPAFRRLVERYPRTKEADAFLEGVSFAQRQQGNS</sequence>
<dbReference type="RefSeq" id="WP_210049095.1">
    <property type="nucleotide sequence ID" value="NZ_JAGINX010000001.1"/>
</dbReference>
<feature type="domain" description="YgjP-like metallopeptidase" evidence="1">
    <location>
        <begin position="81"/>
        <end position="168"/>
    </location>
</feature>
<evidence type="ECO:0000313" key="2">
    <source>
        <dbReference type="EMBL" id="MBP2318681.1"/>
    </source>
</evidence>
<name>A0ABS4T2L4_9MICC</name>